<protein>
    <submittedName>
        <fullName evidence="1">Uncharacterized protein</fullName>
    </submittedName>
</protein>
<dbReference type="EMBL" id="CADEPI010000029">
    <property type="protein sequence ID" value="CAB3367194.1"/>
    <property type="molecule type" value="Genomic_DNA"/>
</dbReference>
<dbReference type="OrthoDB" id="272077at2759"/>
<sequence>MVLDVLEFGSGGKCKCSNSAITLLFKQTQTQDKASADILLKGVHSVQHRIIGVFCSPEPTREQSWRAASTHYGGTTTPSIYRPRLTRCEVNEI</sequence>
<gene>
    <name evidence="1" type="ORF">CLODIP_2_CD04332</name>
</gene>
<name>A0A8S1CPB9_9INSE</name>
<dbReference type="Proteomes" id="UP000494165">
    <property type="component" value="Unassembled WGS sequence"/>
</dbReference>
<keyword evidence="2" id="KW-1185">Reference proteome</keyword>
<proteinExistence type="predicted"/>
<dbReference type="AlphaFoldDB" id="A0A8S1CPB9"/>
<comment type="caution">
    <text evidence="1">The sequence shown here is derived from an EMBL/GenBank/DDBJ whole genome shotgun (WGS) entry which is preliminary data.</text>
</comment>
<accession>A0A8S1CPB9</accession>
<evidence type="ECO:0000313" key="2">
    <source>
        <dbReference type="Proteomes" id="UP000494165"/>
    </source>
</evidence>
<evidence type="ECO:0000313" key="1">
    <source>
        <dbReference type="EMBL" id="CAB3367194.1"/>
    </source>
</evidence>
<reference evidence="1 2" key="1">
    <citation type="submission" date="2020-04" db="EMBL/GenBank/DDBJ databases">
        <authorList>
            <person name="Alioto T."/>
            <person name="Alioto T."/>
            <person name="Gomez Garrido J."/>
        </authorList>
    </citation>
    <scope>NUCLEOTIDE SEQUENCE [LARGE SCALE GENOMIC DNA]</scope>
</reference>
<organism evidence="1 2">
    <name type="scientific">Cloeon dipterum</name>
    <dbReference type="NCBI Taxonomy" id="197152"/>
    <lineage>
        <taxon>Eukaryota</taxon>
        <taxon>Metazoa</taxon>
        <taxon>Ecdysozoa</taxon>
        <taxon>Arthropoda</taxon>
        <taxon>Hexapoda</taxon>
        <taxon>Insecta</taxon>
        <taxon>Pterygota</taxon>
        <taxon>Palaeoptera</taxon>
        <taxon>Ephemeroptera</taxon>
        <taxon>Pisciforma</taxon>
        <taxon>Baetidae</taxon>
        <taxon>Cloeon</taxon>
    </lineage>
</organism>